<evidence type="ECO:0000313" key="2">
    <source>
        <dbReference type="EMBL" id="BBL33943.1"/>
    </source>
</evidence>
<dbReference type="InterPro" id="IPR017438">
    <property type="entry name" value="ATP-NAD_kinase_N"/>
</dbReference>
<evidence type="ECO:0000259" key="1">
    <source>
        <dbReference type="PROSITE" id="PS50146"/>
    </source>
</evidence>
<accession>A0A4Y1YLY9</accession>
<dbReference type="InterPro" id="IPR001206">
    <property type="entry name" value="Diacylglycerol_kinase_cat_dom"/>
</dbReference>
<keyword evidence="3" id="KW-1185">Reference proteome</keyword>
<feature type="domain" description="DAGKc" evidence="1">
    <location>
        <begin position="20"/>
        <end position="152"/>
    </location>
</feature>
<dbReference type="SUPFAM" id="SSF111331">
    <property type="entry name" value="NAD kinase/diacylglycerol kinase-like"/>
    <property type="match status" value="1"/>
</dbReference>
<sequence length="339" mass="37783">MRNQQQKSNKLVVPAPVSVPAYTKIGLIYNPLGGWFRKHSPRAKELLAALPEIKQIQATDAGEFEQAIITLLKMKIEWLIVVGGDGTLQGVISCLFEHLSPHDWPAITIVPAGTTNMTALDLGTDGQAESILLKIKHYLSQPEELAKNIERPVLRIEQTGKKNVYGMMLGLGLIARGVKFSRSRIKQIGVTGDIFTILIVLRSLVGTFLGRPQPAWAPVHITQKNSNGVVCEKIYLFALVSALEKLLLGIRPYWGQESAPLHATFVEQGSKHFWRNIWALIMGRGQHLRKEDGYDSYNAAAIELWLDDEYIVDGELYHASSRHGPLRIVADGPIRFRVL</sequence>
<name>A0A4Y1YLY9_9PROT</name>
<dbReference type="EMBL" id="AP019755">
    <property type="protein sequence ID" value="BBL33943.1"/>
    <property type="molecule type" value="Genomic_DNA"/>
</dbReference>
<proteinExistence type="predicted"/>
<organism evidence="2 3">
    <name type="scientific">Nitrosomonas stercoris</name>
    <dbReference type="NCBI Taxonomy" id="1444684"/>
    <lineage>
        <taxon>Bacteria</taxon>
        <taxon>Pseudomonadati</taxon>
        <taxon>Pseudomonadota</taxon>
        <taxon>Betaproteobacteria</taxon>
        <taxon>Nitrosomonadales</taxon>
        <taxon>Nitrosomonadaceae</taxon>
        <taxon>Nitrosomonas</taxon>
    </lineage>
</organism>
<gene>
    <name evidence="2" type="ORF">Nstercoris_00171</name>
</gene>
<dbReference type="Gene3D" id="3.40.50.10330">
    <property type="entry name" value="Probable inorganic polyphosphate/atp-NAD kinase, domain 1"/>
    <property type="match status" value="1"/>
</dbReference>
<evidence type="ECO:0000313" key="3">
    <source>
        <dbReference type="Proteomes" id="UP000316473"/>
    </source>
</evidence>
<dbReference type="KEGG" id="nst:Nstercoris_00171"/>
<reference evidence="2 3" key="1">
    <citation type="submission" date="2019-06" db="EMBL/GenBank/DDBJ databases">
        <title>Nitrosomonas stercoris KYUHI-S whole genome shotgun sequence.</title>
        <authorList>
            <person name="Nakagawa T."/>
            <person name="Tsuchiya Y."/>
            <person name="Takahashi R."/>
        </authorList>
    </citation>
    <scope>NUCLEOTIDE SEQUENCE [LARGE SCALE GENOMIC DNA]</scope>
    <source>
        <strain evidence="2 3">KYUHI-S</strain>
    </source>
</reference>
<dbReference type="Proteomes" id="UP000316473">
    <property type="component" value="Chromosome"/>
</dbReference>
<dbReference type="PROSITE" id="PS50146">
    <property type="entry name" value="DAGK"/>
    <property type="match status" value="1"/>
</dbReference>
<dbReference type="GO" id="GO:0016301">
    <property type="term" value="F:kinase activity"/>
    <property type="evidence" value="ECO:0007669"/>
    <property type="project" value="InterPro"/>
</dbReference>
<dbReference type="AlphaFoldDB" id="A0A4Y1YLY9"/>
<dbReference type="Pfam" id="PF00781">
    <property type="entry name" value="DAGK_cat"/>
    <property type="match status" value="1"/>
</dbReference>
<protein>
    <recommendedName>
        <fullName evidence="1">DAGKc domain-containing protein</fullName>
    </recommendedName>
</protein>
<dbReference type="InterPro" id="IPR016064">
    <property type="entry name" value="NAD/diacylglycerol_kinase_sf"/>
</dbReference>